<feature type="transmembrane region" description="Helical" evidence="1">
    <location>
        <begin position="54"/>
        <end position="78"/>
    </location>
</feature>
<dbReference type="OrthoDB" id="10398617at2759"/>
<keyword evidence="1" id="KW-0472">Membrane</keyword>
<gene>
    <name evidence="3" type="ORF">GSI_09357</name>
</gene>
<reference evidence="3 4" key="1">
    <citation type="journal article" date="2015" name="Sci. Rep.">
        <title>Chromosome-level genome map provides insights into diverse defense mechanisms in the medicinal fungus Ganoderma sinense.</title>
        <authorList>
            <person name="Zhu Y."/>
            <person name="Xu J."/>
            <person name="Sun C."/>
            <person name="Zhou S."/>
            <person name="Xu H."/>
            <person name="Nelson D.R."/>
            <person name="Qian J."/>
            <person name="Song J."/>
            <person name="Luo H."/>
            <person name="Xiang L."/>
            <person name="Li Y."/>
            <person name="Xu Z."/>
            <person name="Ji A."/>
            <person name="Wang L."/>
            <person name="Lu S."/>
            <person name="Hayward A."/>
            <person name="Sun W."/>
            <person name="Li X."/>
            <person name="Schwartz D.C."/>
            <person name="Wang Y."/>
            <person name="Chen S."/>
        </authorList>
    </citation>
    <scope>NUCLEOTIDE SEQUENCE [LARGE SCALE GENOMIC DNA]</scope>
    <source>
        <strain evidence="3 4">ZZ0214-1</strain>
    </source>
</reference>
<name>A0A2G8S6A5_9APHY</name>
<feature type="domain" description="DUF6534" evidence="2">
    <location>
        <begin position="194"/>
        <end position="283"/>
    </location>
</feature>
<comment type="caution">
    <text evidence="3">The sequence shown here is derived from an EMBL/GenBank/DDBJ whole genome shotgun (WGS) entry which is preliminary data.</text>
</comment>
<dbReference type="EMBL" id="AYKW01000023">
    <property type="protein sequence ID" value="PIL29306.1"/>
    <property type="molecule type" value="Genomic_DNA"/>
</dbReference>
<feature type="transmembrane region" description="Helical" evidence="1">
    <location>
        <begin position="186"/>
        <end position="208"/>
    </location>
</feature>
<keyword evidence="1" id="KW-1133">Transmembrane helix</keyword>
<dbReference type="InterPro" id="IPR045339">
    <property type="entry name" value="DUF6534"/>
</dbReference>
<evidence type="ECO:0000313" key="3">
    <source>
        <dbReference type="EMBL" id="PIL29306.1"/>
    </source>
</evidence>
<feature type="transmembrane region" description="Helical" evidence="1">
    <location>
        <begin position="21"/>
        <end position="42"/>
    </location>
</feature>
<dbReference type="PANTHER" id="PTHR40465">
    <property type="entry name" value="CHROMOSOME 1, WHOLE GENOME SHOTGUN SEQUENCE"/>
    <property type="match status" value="1"/>
</dbReference>
<evidence type="ECO:0000256" key="1">
    <source>
        <dbReference type="SAM" id="Phobius"/>
    </source>
</evidence>
<keyword evidence="4" id="KW-1185">Reference proteome</keyword>
<evidence type="ECO:0000313" key="4">
    <source>
        <dbReference type="Proteomes" id="UP000230002"/>
    </source>
</evidence>
<accession>A0A2G8S6A5</accession>
<keyword evidence="1" id="KW-0812">Transmembrane</keyword>
<organism evidence="3 4">
    <name type="scientific">Ganoderma sinense ZZ0214-1</name>
    <dbReference type="NCBI Taxonomy" id="1077348"/>
    <lineage>
        <taxon>Eukaryota</taxon>
        <taxon>Fungi</taxon>
        <taxon>Dikarya</taxon>
        <taxon>Basidiomycota</taxon>
        <taxon>Agaricomycotina</taxon>
        <taxon>Agaricomycetes</taxon>
        <taxon>Polyporales</taxon>
        <taxon>Polyporaceae</taxon>
        <taxon>Ganoderma</taxon>
    </lineage>
</organism>
<feature type="transmembrane region" description="Helical" evidence="1">
    <location>
        <begin position="138"/>
        <end position="166"/>
    </location>
</feature>
<proteinExistence type="predicted"/>
<dbReference type="Pfam" id="PF20152">
    <property type="entry name" value="DUF6534"/>
    <property type="match status" value="1"/>
</dbReference>
<dbReference type="PANTHER" id="PTHR40465:SF1">
    <property type="entry name" value="DUF6534 DOMAIN-CONTAINING PROTEIN"/>
    <property type="match status" value="1"/>
</dbReference>
<dbReference type="STRING" id="1077348.A0A2G8S6A5"/>
<protein>
    <recommendedName>
        <fullName evidence="2">DUF6534 domain-containing protein</fullName>
    </recommendedName>
</protein>
<dbReference type="Proteomes" id="UP000230002">
    <property type="component" value="Unassembled WGS sequence"/>
</dbReference>
<dbReference type="AlphaFoldDB" id="A0A2G8S6A5"/>
<evidence type="ECO:0000259" key="2">
    <source>
        <dbReference type="Pfam" id="PF20152"/>
    </source>
</evidence>
<feature type="transmembrane region" description="Helical" evidence="1">
    <location>
        <begin position="228"/>
        <end position="248"/>
    </location>
</feature>
<sequence>MDTAPSQVELSSAKTALGNDLLQTFFGLILYGLAVHQSYRYFRLFPSDSRFIRILVVVDMTLQTVHTVFGMHSCYYLMVTHFFTPTTGVWSLNSISVVSSAIVLVSQMQVQVAASFCRVDSDVLLTSFFARRVYLLGGLYRALVAFAVLLLIGEIVLCIAAAYLSFTSNIHVDMLWKLPQILRDLVVSALAVPFIADMMFTSALITVLHSSRAGVKKTESNMDLFTIYIVNTGVLHCIFNALAFFVSLGTTATTISDSPYLIFSTIAQRLYAISLLSALNCRDPNRSVVVFNPSSNPNVFRFAQQRAEAETWNVPQVSGERTPTSIQIGVAHEMEGRKWDFSTSSMTGSNADKESY</sequence>